<dbReference type="EMBL" id="SWFM01000003">
    <property type="protein sequence ID" value="TKD70027.1"/>
    <property type="molecule type" value="Genomic_DNA"/>
</dbReference>
<sequence length="265" mass="30924">MGEIMTIIFAHRGASRQCPENTMSAYKRAVEIGAEGIEIDVQLSKDGVPVVIHDRTLKRTTSGRGTVTQTSFEDLKKLDAGSWFSSNFKNERIPSLEEVLIWANQYPDLWLNVELKYYNEYDDQLARTTIPLIKKFRSEKNTVISSFEHQRLLDVHKLWSKLETAPLYKGNLNEPCKYAKKLKAKALHPQYKLVTESQITTIRSHGIKIRPYTVNEERWIRQFLDWEVDGLMTDVPDLALNIMHNKQISQQRQPWWKSLWSFVSR</sequence>
<dbReference type="Proteomes" id="UP000310541">
    <property type="component" value="Unassembled WGS sequence"/>
</dbReference>
<dbReference type="AlphaFoldDB" id="A0A4U1MH16"/>
<name>A0A4U1MH16_9BACL</name>
<evidence type="ECO:0000313" key="2">
    <source>
        <dbReference type="EMBL" id="TKD70027.1"/>
    </source>
</evidence>
<dbReference type="PANTHER" id="PTHR46211">
    <property type="entry name" value="GLYCEROPHOSPHORYL DIESTER PHOSPHODIESTERASE"/>
    <property type="match status" value="1"/>
</dbReference>
<dbReference type="Pfam" id="PF03009">
    <property type="entry name" value="GDPD"/>
    <property type="match status" value="1"/>
</dbReference>
<feature type="domain" description="GP-PDE" evidence="1">
    <location>
        <begin position="6"/>
        <end position="243"/>
    </location>
</feature>
<proteinExistence type="predicted"/>
<evidence type="ECO:0000259" key="1">
    <source>
        <dbReference type="PROSITE" id="PS51704"/>
    </source>
</evidence>
<dbReference type="GO" id="GO:0006629">
    <property type="term" value="P:lipid metabolic process"/>
    <property type="evidence" value="ECO:0007669"/>
    <property type="project" value="InterPro"/>
</dbReference>
<dbReference type="SUPFAM" id="SSF51695">
    <property type="entry name" value="PLC-like phosphodiesterases"/>
    <property type="match status" value="1"/>
</dbReference>
<dbReference type="PROSITE" id="PS50007">
    <property type="entry name" value="PIPLC_X_DOMAIN"/>
    <property type="match status" value="1"/>
</dbReference>
<dbReference type="InterPro" id="IPR030395">
    <property type="entry name" value="GP_PDE_dom"/>
</dbReference>
<comment type="caution">
    <text evidence="2">The sequence shown here is derived from an EMBL/GenBank/DDBJ whole genome shotgun (WGS) entry which is preliminary data.</text>
</comment>
<protein>
    <submittedName>
        <fullName evidence="2">Glycerophosphodiester phosphodiesterase</fullName>
    </submittedName>
</protein>
<gene>
    <name evidence="2" type="ORF">FBF83_12240</name>
</gene>
<dbReference type="PROSITE" id="PS51704">
    <property type="entry name" value="GP_PDE"/>
    <property type="match status" value="1"/>
</dbReference>
<dbReference type="GO" id="GO:0008081">
    <property type="term" value="F:phosphoric diester hydrolase activity"/>
    <property type="evidence" value="ECO:0007669"/>
    <property type="project" value="InterPro"/>
</dbReference>
<reference evidence="2 3" key="1">
    <citation type="submission" date="2019-04" db="EMBL/GenBank/DDBJ databases">
        <title>Genome sequence of Bacillus hwajinpoensis strain Y2.</title>
        <authorList>
            <person name="Fair J.L."/>
            <person name="Maclea K.S."/>
        </authorList>
    </citation>
    <scope>NUCLEOTIDE SEQUENCE [LARGE SCALE GENOMIC DNA]</scope>
    <source>
        <strain evidence="2 3">Y2</strain>
    </source>
</reference>
<dbReference type="OrthoDB" id="384721at2"/>
<organism evidence="2 3">
    <name type="scientific">Guptibacillus hwajinpoensis</name>
    <dbReference type="NCBI Taxonomy" id="208199"/>
    <lineage>
        <taxon>Bacteria</taxon>
        <taxon>Bacillati</taxon>
        <taxon>Bacillota</taxon>
        <taxon>Bacilli</taxon>
        <taxon>Bacillales</taxon>
        <taxon>Guptibacillaceae</taxon>
        <taxon>Guptibacillus</taxon>
    </lineage>
</organism>
<dbReference type="PANTHER" id="PTHR46211:SF1">
    <property type="entry name" value="GLYCEROPHOSPHODIESTER PHOSPHODIESTERASE, CYTOPLASMIC"/>
    <property type="match status" value="1"/>
</dbReference>
<dbReference type="InterPro" id="IPR017946">
    <property type="entry name" value="PLC-like_Pdiesterase_TIM-brl"/>
</dbReference>
<accession>A0A4U1MH16</accession>
<dbReference type="Gene3D" id="3.20.20.190">
    <property type="entry name" value="Phosphatidylinositol (PI) phosphodiesterase"/>
    <property type="match status" value="1"/>
</dbReference>
<evidence type="ECO:0000313" key="3">
    <source>
        <dbReference type="Proteomes" id="UP000310541"/>
    </source>
</evidence>